<dbReference type="Proteomes" id="UP000601435">
    <property type="component" value="Unassembled WGS sequence"/>
</dbReference>
<feature type="region of interest" description="Disordered" evidence="2">
    <location>
        <begin position="162"/>
        <end position="203"/>
    </location>
</feature>
<sequence>VIGSTVNPEGDWPTETEVRALQPQQDDVMNVVLKGMAQLQDVVTELSASPKQGERPEAIKPGVTNLPELPLPGPESCLLFSDWIHNSRPPLSDVSDTSEELWEGILSEAGVWYSNYLKLDPLSRLVVSQSGNLDFDIFKIHQVAQGHPDISFRVNLVRHNLQDQERPQSVPSPPPQAKVKGVEAQVATAQVSPPPPPAQQDSQQQIKSMLADAAMILQQAMPPRTQGSGDQVGQAANNQVASTANVAPGEVTPGTPVTLASLSAQLDSLRSMTRDYEARMMRFDEVHCSVSAVALLDSGATHPVVPFAKGMSGLQRVPVTLAGDSKEEWYRTRGGTLVVPPAGPTSSIKPQTIIPLGALVENLGCSVSWSKRGGLKEDQALSLISQLEDKRLNEFKDQVEELEVQMESMRLRLAESLVGLDDESGKNMLKQLPVNRAHRSENPLKAWCEARDMQLLEVDLLAKGGALEGRYVGPSCEELEKVIASVQPEPEATPAASPKRQFTQREVEGAGIGIQHRRVAYPQSFALSIDLFGPVPKHEHGAHFSTQGQLPEKQEEFESGIGPEFVEDFGEYEPSDPGEPLNDELRGLPALDKEEPFVDVLEGLQKMVLDINKRLHHCRYTGGHWRLDGRHRLAIDPLKDADRQILGRWVKYRYAAPRSSIPEGHVLITAVDDVIEEEIPEESGGVPQRRLREKTAVRFIEVAIEASAESYAKECIVGCEYTHAAFHRLMDLLLTEEGVTKLTYRRPHTAQKQSEWVLVGYTPLGFRIPEVLHGSPRVAMLEFDDEHENSEDTQCVNGDGGVHCELGRLSFLGVDDPEDLQYLYEEDLIEMGMPRPDNPNVSGLQTGEEECVDHGFWEDEWVYSVEELGAEGQVTGALPSTGAEGQVTGALPSTGAEGSSVKRVDESFYTPEVERILKVEALEQMCAITRLVGRAAEEEAKVPGQEILTSTPAGYLQTFCVHVETIGTDESGFALCQRAYIEELARSYELTAKGYPQSSTHYRGGASLVFKIGIRLIEFLISTVDQMLSLTPASDVLPGINAYSDASFAPFGGKSVSGILLQFRGKNVLWKGQRQTIVCLSTAEAELVAATEATVLSQSLAALIGEFDICLGVGKYCLRLCFGEQHRVRTEALPPPPPPLDYQPENRVTTVREVTPAPPTSVVDDHIIRPGI</sequence>
<feature type="compositionally biased region" description="Acidic residues" evidence="2">
    <location>
        <begin position="566"/>
        <end position="576"/>
    </location>
</feature>
<feature type="coiled-coil region" evidence="1">
    <location>
        <begin position="385"/>
        <end position="412"/>
    </location>
</feature>
<dbReference type="EMBL" id="CAJNJA010054142">
    <property type="protein sequence ID" value="CAE7852764.1"/>
    <property type="molecule type" value="Genomic_DNA"/>
</dbReference>
<evidence type="ECO:0000313" key="3">
    <source>
        <dbReference type="EMBL" id="CAE7852764.1"/>
    </source>
</evidence>
<protein>
    <submittedName>
        <fullName evidence="3">GIP protein</fullName>
    </submittedName>
</protein>
<reference evidence="3" key="1">
    <citation type="submission" date="2021-02" db="EMBL/GenBank/DDBJ databases">
        <authorList>
            <person name="Dougan E. K."/>
            <person name="Rhodes N."/>
            <person name="Thang M."/>
            <person name="Chan C."/>
        </authorList>
    </citation>
    <scope>NUCLEOTIDE SEQUENCE</scope>
</reference>
<keyword evidence="4" id="KW-1185">Reference proteome</keyword>
<evidence type="ECO:0000256" key="1">
    <source>
        <dbReference type="SAM" id="Coils"/>
    </source>
</evidence>
<feature type="region of interest" description="Disordered" evidence="2">
    <location>
        <begin position="566"/>
        <end position="586"/>
    </location>
</feature>
<gene>
    <name evidence="3" type="primary">GIP</name>
    <name evidence="3" type="ORF">SNEC2469_LOCUS26525</name>
</gene>
<dbReference type="OrthoDB" id="3344688at2759"/>
<accession>A0A813A446</accession>
<keyword evidence="1" id="KW-0175">Coiled coil</keyword>
<proteinExistence type="predicted"/>
<comment type="caution">
    <text evidence="3">The sequence shown here is derived from an EMBL/GenBank/DDBJ whole genome shotgun (WGS) entry which is preliminary data.</text>
</comment>
<name>A0A813A446_9DINO</name>
<dbReference type="AlphaFoldDB" id="A0A813A446"/>
<feature type="non-terminal residue" evidence="3">
    <location>
        <position position="1172"/>
    </location>
</feature>
<feature type="non-terminal residue" evidence="3">
    <location>
        <position position="1"/>
    </location>
</feature>
<evidence type="ECO:0000256" key="2">
    <source>
        <dbReference type="SAM" id="MobiDB-lite"/>
    </source>
</evidence>
<evidence type="ECO:0000313" key="4">
    <source>
        <dbReference type="Proteomes" id="UP000601435"/>
    </source>
</evidence>
<organism evidence="3 4">
    <name type="scientific">Symbiodinium necroappetens</name>
    <dbReference type="NCBI Taxonomy" id="1628268"/>
    <lineage>
        <taxon>Eukaryota</taxon>
        <taxon>Sar</taxon>
        <taxon>Alveolata</taxon>
        <taxon>Dinophyceae</taxon>
        <taxon>Suessiales</taxon>
        <taxon>Symbiodiniaceae</taxon>
        <taxon>Symbiodinium</taxon>
    </lineage>
</organism>